<protein>
    <recommendedName>
        <fullName evidence="3">Sulfotransferase</fullName>
        <ecNumber evidence="3">2.8.2.-</ecNumber>
    </recommendedName>
</protein>
<dbReference type="EMBL" id="VOIH02000009">
    <property type="protein sequence ID" value="KAF3438032.1"/>
    <property type="molecule type" value="Genomic_DNA"/>
</dbReference>
<evidence type="ECO:0000256" key="2">
    <source>
        <dbReference type="ARBA" id="ARBA00022679"/>
    </source>
</evidence>
<dbReference type="OrthoDB" id="205623at2759"/>
<gene>
    <name evidence="5" type="ORF">FNV43_RR20788</name>
</gene>
<dbReference type="Proteomes" id="UP000796880">
    <property type="component" value="Unassembled WGS sequence"/>
</dbReference>
<dbReference type="SUPFAM" id="SSF52540">
    <property type="entry name" value="P-loop containing nucleoside triphosphate hydrolases"/>
    <property type="match status" value="1"/>
</dbReference>
<accession>A0A8K0DV23</accession>
<reference evidence="5" key="1">
    <citation type="submission" date="2020-03" db="EMBL/GenBank/DDBJ databases">
        <title>A high-quality chromosome-level genome assembly of a woody plant with both climbing and erect habits, Rhamnella rubrinervis.</title>
        <authorList>
            <person name="Lu Z."/>
            <person name="Yang Y."/>
            <person name="Zhu X."/>
            <person name="Sun Y."/>
        </authorList>
    </citation>
    <scope>NUCLEOTIDE SEQUENCE</scope>
    <source>
        <strain evidence="5">BYM</strain>
        <tissue evidence="5">Leaf</tissue>
    </source>
</reference>
<comment type="caution">
    <text evidence="5">The sequence shown here is derived from an EMBL/GenBank/DDBJ whole genome shotgun (WGS) entry which is preliminary data.</text>
</comment>
<organism evidence="5 6">
    <name type="scientific">Rhamnella rubrinervis</name>
    <dbReference type="NCBI Taxonomy" id="2594499"/>
    <lineage>
        <taxon>Eukaryota</taxon>
        <taxon>Viridiplantae</taxon>
        <taxon>Streptophyta</taxon>
        <taxon>Embryophyta</taxon>
        <taxon>Tracheophyta</taxon>
        <taxon>Spermatophyta</taxon>
        <taxon>Magnoliopsida</taxon>
        <taxon>eudicotyledons</taxon>
        <taxon>Gunneridae</taxon>
        <taxon>Pentapetalae</taxon>
        <taxon>rosids</taxon>
        <taxon>fabids</taxon>
        <taxon>Rosales</taxon>
        <taxon>Rhamnaceae</taxon>
        <taxon>rhamnoid group</taxon>
        <taxon>Rhamneae</taxon>
        <taxon>Rhamnella</taxon>
    </lineage>
</organism>
<evidence type="ECO:0000313" key="5">
    <source>
        <dbReference type="EMBL" id="KAF3438032.1"/>
    </source>
</evidence>
<evidence type="ECO:0000313" key="6">
    <source>
        <dbReference type="Proteomes" id="UP000796880"/>
    </source>
</evidence>
<evidence type="ECO:0000256" key="1">
    <source>
        <dbReference type="ARBA" id="ARBA00005771"/>
    </source>
</evidence>
<sequence length="346" mass="39839">MSSQENKIKEEEEDEAISFRKTYGKIMRDIIPTLPKERGWMLKHLLQYNGFWLSTTSILEGVVFLQHHFKPRPTDIFLATSPKTGTTWFKALIFATMKRTNFELSNHPLLTTGPHGLFPLLDVYICQNDHYQDSISSLKNLPSPRLFSTHVPYSLLPDSATDASSGCRLVYICRNPKDVLVSMWLFVNKSRTKEVSPMSLEEAFELFCRGVSIYGPYWDHVLGYWKASLESPNKILFLKYEDMKNDPVVHVRRLAEFIGKPFSAEEERNGAVEEIIRLCSLENLRNLETNKNGAERFSPEIAVDKSNFFRKGQVGDWKNYLTEEMAKRIDQISDDKLYGSGLKFGT</sequence>
<name>A0A8K0DV23_9ROSA</name>
<comment type="similarity">
    <text evidence="1 3">Belongs to the sulfotransferase 1 family.</text>
</comment>
<dbReference type="EC" id="2.8.2.-" evidence="3"/>
<feature type="domain" description="Sulfotransferase" evidence="4">
    <location>
        <begin position="73"/>
        <end position="341"/>
    </location>
</feature>
<dbReference type="PANTHER" id="PTHR11783">
    <property type="entry name" value="SULFOTRANSFERASE SULT"/>
    <property type="match status" value="1"/>
</dbReference>
<proteinExistence type="inferred from homology"/>
<evidence type="ECO:0000259" key="4">
    <source>
        <dbReference type="Pfam" id="PF00685"/>
    </source>
</evidence>
<dbReference type="InterPro" id="IPR000863">
    <property type="entry name" value="Sulfotransferase_dom"/>
</dbReference>
<keyword evidence="6" id="KW-1185">Reference proteome</keyword>
<dbReference type="InterPro" id="IPR027417">
    <property type="entry name" value="P-loop_NTPase"/>
</dbReference>
<dbReference type="AlphaFoldDB" id="A0A8K0DV23"/>
<dbReference type="Pfam" id="PF00685">
    <property type="entry name" value="Sulfotransfer_1"/>
    <property type="match status" value="1"/>
</dbReference>
<dbReference type="Gene3D" id="3.40.50.300">
    <property type="entry name" value="P-loop containing nucleotide triphosphate hydrolases"/>
    <property type="match status" value="1"/>
</dbReference>
<dbReference type="GO" id="GO:0008146">
    <property type="term" value="F:sulfotransferase activity"/>
    <property type="evidence" value="ECO:0007669"/>
    <property type="project" value="InterPro"/>
</dbReference>
<keyword evidence="2 3" id="KW-0808">Transferase</keyword>
<evidence type="ECO:0000256" key="3">
    <source>
        <dbReference type="RuleBase" id="RU361155"/>
    </source>
</evidence>